<reference evidence="1 2" key="1">
    <citation type="submission" date="2018-05" db="EMBL/GenBank/DDBJ databases">
        <title>Genomic Encyclopedia of Archaeal and Bacterial Type Strains, Phase II (KMG-II): from individual species to whole genera.</title>
        <authorList>
            <person name="Goeker M."/>
        </authorList>
    </citation>
    <scope>NUCLEOTIDE SEQUENCE [LARGE SCALE GENOMIC DNA]</scope>
    <source>
        <strain evidence="1 2">DSM 45184</strain>
    </source>
</reference>
<gene>
    <name evidence="1" type="ORF">BC793_107227</name>
</gene>
<evidence type="ECO:0000313" key="2">
    <source>
        <dbReference type="Proteomes" id="UP000245697"/>
    </source>
</evidence>
<dbReference type="EMBL" id="QGGR01000007">
    <property type="protein sequence ID" value="PWK47617.1"/>
    <property type="molecule type" value="Genomic_DNA"/>
</dbReference>
<sequence>MVGAQAPDWVLNGEPEPPVLWAAVYLDEADLAIAQLWHDTAEAALGPMVRPAGAPRMRRSHGGRHGVTVRRRSWADMMHPSLESAWATWGYGDERPHGPVEHVRLGAWRHDGPYLQLTLSAGLVDASAMPALADAVVDVVRTVGDRADLGYGEIADRVRMGPSTDLDWALRRSDEDSLRDSRRHLRGYGWVTVCPAAIASALGGAAVMRDSGAFTEVVELAPGGLLLRATRTTFDYDDAAVRRVFEALRPVLPPGRPEQPAYETLPHLVIEDAVMEDAGLTVVPEPPPV</sequence>
<keyword evidence="2" id="KW-1185">Reference proteome</keyword>
<dbReference type="RefSeq" id="WP_109593712.1">
    <property type="nucleotide sequence ID" value="NZ_BONA01000043.1"/>
</dbReference>
<dbReference type="OrthoDB" id="3811887at2"/>
<comment type="caution">
    <text evidence="1">The sequence shown here is derived from an EMBL/GenBank/DDBJ whole genome shotgun (WGS) entry which is preliminary data.</text>
</comment>
<organism evidence="1 2">
    <name type="scientific">Actinoplanes xinjiangensis</name>
    <dbReference type="NCBI Taxonomy" id="512350"/>
    <lineage>
        <taxon>Bacteria</taxon>
        <taxon>Bacillati</taxon>
        <taxon>Actinomycetota</taxon>
        <taxon>Actinomycetes</taxon>
        <taxon>Micromonosporales</taxon>
        <taxon>Micromonosporaceae</taxon>
        <taxon>Actinoplanes</taxon>
    </lineage>
</organism>
<dbReference type="AlphaFoldDB" id="A0A316FZN1"/>
<accession>A0A316FZN1</accession>
<name>A0A316FZN1_9ACTN</name>
<protein>
    <submittedName>
        <fullName evidence="1">Uncharacterized protein</fullName>
    </submittedName>
</protein>
<evidence type="ECO:0000313" key="1">
    <source>
        <dbReference type="EMBL" id="PWK47617.1"/>
    </source>
</evidence>
<proteinExistence type="predicted"/>
<dbReference type="Proteomes" id="UP000245697">
    <property type="component" value="Unassembled WGS sequence"/>
</dbReference>